<reference evidence="11" key="1">
    <citation type="journal article" date="2014" name="Microb. Cell Fact.">
        <title>Exploiting Issatchenkia orientalis SD108 for succinic acid production.</title>
        <authorList>
            <person name="Xiao H."/>
            <person name="Shao Z."/>
            <person name="Jiang Y."/>
            <person name="Dole S."/>
            <person name="Zhao H."/>
        </authorList>
    </citation>
    <scope>NUCLEOTIDE SEQUENCE [LARGE SCALE GENOMIC DNA]</scope>
    <source>
        <strain evidence="11">SD108</strain>
    </source>
</reference>
<evidence type="ECO:0000259" key="9">
    <source>
        <dbReference type="PROSITE" id="PS51263"/>
    </source>
</evidence>
<comment type="caution">
    <text evidence="10">The sequence shown here is derived from an EMBL/GenBank/DDBJ whole genome shotgun (WGS) entry which is preliminary data.</text>
</comment>
<evidence type="ECO:0000256" key="7">
    <source>
        <dbReference type="ARBA" id="ARBA00038532"/>
    </source>
</evidence>
<dbReference type="GO" id="GO:0051016">
    <property type="term" value="P:barbed-end actin filament capping"/>
    <property type="evidence" value="ECO:0007669"/>
    <property type="project" value="TreeGrafter"/>
</dbReference>
<evidence type="ECO:0000256" key="8">
    <source>
        <dbReference type="SAM" id="MobiDB-lite"/>
    </source>
</evidence>
<dbReference type="HOGENOM" id="CLU_031995_0_2_1"/>
<evidence type="ECO:0000256" key="6">
    <source>
        <dbReference type="ARBA" id="ARBA00023212"/>
    </source>
</evidence>
<dbReference type="AlphaFoldDB" id="A0A099NUL2"/>
<feature type="region of interest" description="Disordered" evidence="8">
    <location>
        <begin position="288"/>
        <end position="316"/>
    </location>
</feature>
<name>A0A099NUL2_PICKU</name>
<evidence type="ECO:0000256" key="5">
    <source>
        <dbReference type="ARBA" id="ARBA00023203"/>
    </source>
</evidence>
<dbReference type="Gene3D" id="3.40.20.10">
    <property type="entry name" value="Severin"/>
    <property type="match status" value="2"/>
</dbReference>
<dbReference type="EMBL" id="JQFK01000066">
    <property type="protein sequence ID" value="KGK36503.1"/>
    <property type="molecule type" value="Genomic_DNA"/>
</dbReference>
<comment type="subunit">
    <text evidence="7">Interacts with G-actin; ADP-actin form.</text>
</comment>
<gene>
    <name evidence="10" type="ORF">JL09_g4348</name>
</gene>
<dbReference type="Pfam" id="PF00241">
    <property type="entry name" value="Cofilin_ADF"/>
    <property type="match status" value="2"/>
</dbReference>
<dbReference type="eggNOG" id="KOG1747">
    <property type="taxonomic scope" value="Eukaryota"/>
</dbReference>
<keyword evidence="3" id="KW-0963">Cytoplasm</keyword>
<dbReference type="PANTHER" id="PTHR13759">
    <property type="entry name" value="TWINFILIN"/>
    <property type="match status" value="1"/>
</dbReference>
<dbReference type="Proteomes" id="UP000029867">
    <property type="component" value="Unassembled WGS sequence"/>
</dbReference>
<keyword evidence="6" id="KW-0206">Cytoskeleton</keyword>
<dbReference type="SMART" id="SM00102">
    <property type="entry name" value="ADF"/>
    <property type="match status" value="2"/>
</dbReference>
<dbReference type="InterPro" id="IPR002108">
    <property type="entry name" value="ADF-H"/>
</dbReference>
<dbReference type="GO" id="GO:0005737">
    <property type="term" value="C:cytoplasm"/>
    <property type="evidence" value="ECO:0007669"/>
    <property type="project" value="TreeGrafter"/>
</dbReference>
<dbReference type="GO" id="GO:0051015">
    <property type="term" value="F:actin filament binding"/>
    <property type="evidence" value="ECO:0007669"/>
    <property type="project" value="TreeGrafter"/>
</dbReference>
<evidence type="ECO:0000256" key="4">
    <source>
        <dbReference type="ARBA" id="ARBA00022737"/>
    </source>
</evidence>
<accession>A0A099NUL2</accession>
<keyword evidence="4" id="KW-0677">Repeat</keyword>
<dbReference type="InterPro" id="IPR029006">
    <property type="entry name" value="ADF-H/Gelsolin-like_dom_sf"/>
</dbReference>
<comment type="subcellular location">
    <subcellularLocation>
        <location evidence="1">Cytoplasm</location>
        <location evidence="1">Cytoskeleton</location>
    </subcellularLocation>
</comment>
<organism evidence="10 11">
    <name type="scientific">Pichia kudriavzevii</name>
    <name type="common">Yeast</name>
    <name type="synonym">Issatchenkia orientalis</name>
    <dbReference type="NCBI Taxonomy" id="4909"/>
    <lineage>
        <taxon>Eukaryota</taxon>
        <taxon>Fungi</taxon>
        <taxon>Dikarya</taxon>
        <taxon>Ascomycota</taxon>
        <taxon>Saccharomycotina</taxon>
        <taxon>Pichiomycetes</taxon>
        <taxon>Pichiales</taxon>
        <taxon>Pichiaceae</taxon>
        <taxon>Pichia</taxon>
    </lineage>
</organism>
<dbReference type="PROSITE" id="PS51263">
    <property type="entry name" value="ADF_H"/>
    <property type="match status" value="1"/>
</dbReference>
<evidence type="ECO:0000256" key="3">
    <source>
        <dbReference type="ARBA" id="ARBA00022490"/>
    </source>
</evidence>
<evidence type="ECO:0000313" key="11">
    <source>
        <dbReference type="Proteomes" id="UP000029867"/>
    </source>
</evidence>
<comment type="similarity">
    <text evidence="2">Belongs to the actin-binding proteins ADF family. Twinfilin subfamily.</text>
</comment>
<protein>
    <recommendedName>
        <fullName evidence="9">ADF-H domain-containing protein</fullName>
    </recommendedName>
</protein>
<dbReference type="InterPro" id="IPR028458">
    <property type="entry name" value="Twinfilin"/>
</dbReference>
<feature type="domain" description="ADF-H" evidence="9">
    <location>
        <begin position="1"/>
        <end position="135"/>
    </location>
</feature>
<dbReference type="GO" id="GO:0003785">
    <property type="term" value="F:actin monomer binding"/>
    <property type="evidence" value="ECO:0007669"/>
    <property type="project" value="TreeGrafter"/>
</dbReference>
<dbReference type="PANTHER" id="PTHR13759:SF1">
    <property type="entry name" value="TWINFILIN"/>
    <property type="match status" value="1"/>
</dbReference>
<evidence type="ECO:0000256" key="1">
    <source>
        <dbReference type="ARBA" id="ARBA00004245"/>
    </source>
</evidence>
<keyword evidence="5" id="KW-0009">Actin-binding</keyword>
<evidence type="ECO:0000313" key="10">
    <source>
        <dbReference type="EMBL" id="KGK36503.1"/>
    </source>
</evidence>
<proteinExistence type="inferred from homology"/>
<dbReference type="GO" id="GO:0030042">
    <property type="term" value="P:actin filament depolymerization"/>
    <property type="evidence" value="ECO:0007669"/>
    <property type="project" value="TreeGrafter"/>
</dbReference>
<dbReference type="CDD" id="cd11285">
    <property type="entry name" value="ADF_Twf-N_like"/>
    <property type="match status" value="1"/>
</dbReference>
<evidence type="ECO:0000256" key="2">
    <source>
        <dbReference type="ARBA" id="ARBA00009557"/>
    </source>
</evidence>
<dbReference type="GO" id="GO:0005884">
    <property type="term" value="C:actin filament"/>
    <property type="evidence" value="ECO:0007669"/>
    <property type="project" value="TreeGrafter"/>
</dbReference>
<dbReference type="SUPFAM" id="SSF55753">
    <property type="entry name" value="Actin depolymerizing proteins"/>
    <property type="match status" value="2"/>
</dbReference>
<dbReference type="VEuPathDB" id="FungiDB:C5L36_0A07610"/>
<sequence>MSTQSGITASEAVVSECTSFLRSPTRRALILKIDTVTLSIKVQESVQCSDFSTDLKHLTENLTCDECCYILLRHDAEKHAFISYVPDNASVRSKMLYASTKNTLLQELGSGLFDPILFINSPEELSPQSWNKIMGSGNVKALSESEESLQAVKDHQLYATSNPRRLANDSNNTLSFPLDDQLHDAVGGLANEVLITAVIDNERLVLAEKSCVPVDGIVEAIGNFHSPAYHLYNYQERKTFILTCPSGSKVRERMLYASNKQGFLNSLKSQGLEFTNVVEVGDASELETSEITGAPAEDANKPLGLRFAKPKGPRRR</sequence>